<comment type="caution">
    <text evidence="2">The sequence shown here is derived from an EMBL/GenBank/DDBJ whole genome shotgun (WGS) entry which is preliminary data.</text>
</comment>
<evidence type="ECO:0000313" key="3">
    <source>
        <dbReference type="Proteomes" id="UP000774326"/>
    </source>
</evidence>
<keyword evidence="3" id="KW-1185">Reference proteome</keyword>
<accession>A0A9P8TMV8</accession>
<keyword evidence="1" id="KW-0812">Transmembrane</keyword>
<organism evidence="2 3">
    <name type="scientific">Wickerhamomyces pijperi</name>
    <name type="common">Yeast</name>
    <name type="synonym">Pichia pijperi</name>
    <dbReference type="NCBI Taxonomy" id="599730"/>
    <lineage>
        <taxon>Eukaryota</taxon>
        <taxon>Fungi</taxon>
        <taxon>Dikarya</taxon>
        <taxon>Ascomycota</taxon>
        <taxon>Saccharomycotina</taxon>
        <taxon>Saccharomycetes</taxon>
        <taxon>Phaffomycetales</taxon>
        <taxon>Wickerhamomycetaceae</taxon>
        <taxon>Wickerhamomyces</taxon>
    </lineage>
</organism>
<gene>
    <name evidence="2" type="ORF">WICPIJ_004886</name>
</gene>
<keyword evidence="1" id="KW-0472">Membrane</keyword>
<dbReference type="Proteomes" id="UP000774326">
    <property type="component" value="Unassembled WGS sequence"/>
</dbReference>
<dbReference type="EMBL" id="JAEUBG010002687">
    <property type="protein sequence ID" value="KAH3684156.1"/>
    <property type="molecule type" value="Genomic_DNA"/>
</dbReference>
<protein>
    <submittedName>
        <fullName evidence="2">Uncharacterized protein</fullName>
    </submittedName>
</protein>
<reference evidence="2" key="1">
    <citation type="journal article" date="2021" name="Open Biol.">
        <title>Shared evolutionary footprints suggest mitochondrial oxidative damage underlies multiple complex I losses in fungi.</title>
        <authorList>
            <person name="Schikora-Tamarit M.A."/>
            <person name="Marcet-Houben M."/>
            <person name="Nosek J."/>
            <person name="Gabaldon T."/>
        </authorList>
    </citation>
    <scope>NUCLEOTIDE SEQUENCE</scope>
    <source>
        <strain evidence="2">CBS2887</strain>
    </source>
</reference>
<dbReference type="AlphaFoldDB" id="A0A9P8TMV8"/>
<reference evidence="2" key="2">
    <citation type="submission" date="2021-01" db="EMBL/GenBank/DDBJ databases">
        <authorList>
            <person name="Schikora-Tamarit M.A."/>
        </authorList>
    </citation>
    <scope>NUCLEOTIDE SEQUENCE</scope>
    <source>
        <strain evidence="2">CBS2887</strain>
    </source>
</reference>
<evidence type="ECO:0000256" key="1">
    <source>
        <dbReference type="SAM" id="Phobius"/>
    </source>
</evidence>
<feature type="transmembrane region" description="Helical" evidence="1">
    <location>
        <begin position="433"/>
        <end position="453"/>
    </location>
</feature>
<keyword evidence="1" id="KW-1133">Transmembrane helix</keyword>
<name>A0A9P8TMV8_WICPI</name>
<proteinExistence type="predicted"/>
<evidence type="ECO:0000313" key="2">
    <source>
        <dbReference type="EMBL" id="KAH3684156.1"/>
    </source>
</evidence>
<sequence>MSSPNVLVNYKIEHSFQMNLFGLNSKADFKDFIINSFPISAEKRYVLISKEHEPLLHTADIQPGARSFITNNKFRKSVIKSLQSSTLNDTFTIHTTNDPTVWAALSAELQGDYTLTNPNSQISTNPFNLTAVRYNNNLRKPWMESTVCDQWSFQFSISPESEIFKSSLKINSEFVKELLTNLQFLGYKKVQYRLGVSSLKNGMVVFIAGDVMFEKTVLEFIKVKMETLKSIENLQLQVFDVIIQSLVQFINDRLRRLESDSWGWTTPARLECEFLLISQMFQVLLGDNENCLHQVLSEELKILNQTRTKKHLISAYTAMSHNLTTNLLLNEKECVRTRFINLEKKYQVYKQSIQQLELTLCSLLLLNEICMFLWTVSDPGTILNDSNEQVPNVLSWMQTLVYYPIFHRFRYHGSVLLLRQCLHFIEAFIFTKYGAILIVLFSTVAAITTIVYVL</sequence>